<name>A0A0G2J808_9EURO</name>
<feature type="region of interest" description="Disordered" evidence="2">
    <location>
        <begin position="469"/>
        <end position="493"/>
    </location>
</feature>
<organism evidence="5 6">
    <name type="scientific">[Emmonsia] crescens</name>
    <dbReference type="NCBI Taxonomy" id="73230"/>
    <lineage>
        <taxon>Eukaryota</taxon>
        <taxon>Fungi</taxon>
        <taxon>Dikarya</taxon>
        <taxon>Ascomycota</taxon>
        <taxon>Pezizomycotina</taxon>
        <taxon>Eurotiomycetes</taxon>
        <taxon>Eurotiomycetidae</taxon>
        <taxon>Onygenales</taxon>
        <taxon>Ajellomycetaceae</taxon>
        <taxon>Emergomyces</taxon>
    </lineage>
</organism>
<dbReference type="AlphaFoldDB" id="A0A0G2J808"/>
<evidence type="ECO:0000313" key="5">
    <source>
        <dbReference type="EMBL" id="KKZ68919.1"/>
    </source>
</evidence>
<evidence type="ECO:0008006" key="7">
    <source>
        <dbReference type="Google" id="ProtNLM"/>
    </source>
</evidence>
<evidence type="ECO:0000313" key="6">
    <source>
        <dbReference type="Proteomes" id="UP000034164"/>
    </source>
</evidence>
<protein>
    <recommendedName>
        <fullName evidence="7">SGT1 and CS domain-containing protein</fullName>
    </recommendedName>
</protein>
<comment type="caution">
    <text evidence="5">The sequence shown here is derived from an EMBL/GenBank/DDBJ whole genome shotgun (WGS) entry which is preliminary data.</text>
</comment>
<feature type="compositionally biased region" description="Basic and acidic residues" evidence="2">
    <location>
        <begin position="404"/>
        <end position="422"/>
    </location>
</feature>
<evidence type="ECO:0000259" key="4">
    <source>
        <dbReference type="PROSITE" id="PS51203"/>
    </source>
</evidence>
<evidence type="ECO:0000256" key="2">
    <source>
        <dbReference type="SAM" id="MobiDB-lite"/>
    </source>
</evidence>
<dbReference type="CDD" id="cd06466">
    <property type="entry name" value="p23_CS_SGT1_like"/>
    <property type="match status" value="1"/>
</dbReference>
<dbReference type="Gene3D" id="1.25.40.10">
    <property type="entry name" value="Tetratricopeptide repeat domain"/>
    <property type="match status" value="1"/>
</dbReference>
<dbReference type="EMBL" id="LCZI01000001">
    <property type="protein sequence ID" value="KKZ68919.1"/>
    <property type="molecule type" value="Genomic_DNA"/>
</dbReference>
<dbReference type="VEuPathDB" id="FungiDB:EMCG_00090"/>
<dbReference type="InterPro" id="IPR044563">
    <property type="entry name" value="Sgt1-like"/>
</dbReference>
<dbReference type="PROSITE" id="PS51203">
    <property type="entry name" value="CS"/>
    <property type="match status" value="1"/>
</dbReference>
<dbReference type="Pfam" id="PF05002">
    <property type="entry name" value="SGS"/>
    <property type="match status" value="1"/>
</dbReference>
<dbReference type="PROSITE" id="PS51048">
    <property type="entry name" value="SGS"/>
    <property type="match status" value="1"/>
</dbReference>
<comment type="similarity">
    <text evidence="1">Belongs to the SGT1 family.</text>
</comment>
<dbReference type="SUPFAM" id="SSF48452">
    <property type="entry name" value="TPR-like"/>
    <property type="match status" value="1"/>
</dbReference>
<dbReference type="Pfam" id="PF04969">
    <property type="entry name" value="CS"/>
    <property type="match status" value="1"/>
</dbReference>
<gene>
    <name evidence="5" type="ORF">EMCG_00090</name>
</gene>
<dbReference type="GO" id="GO:0051087">
    <property type="term" value="F:protein-folding chaperone binding"/>
    <property type="evidence" value="ECO:0007669"/>
    <property type="project" value="InterPro"/>
</dbReference>
<proteinExistence type="inferred from homology"/>
<feature type="compositionally biased region" description="Polar residues" evidence="2">
    <location>
        <begin position="360"/>
        <end position="383"/>
    </location>
</feature>
<dbReference type="Proteomes" id="UP000034164">
    <property type="component" value="Unassembled WGS sequence"/>
</dbReference>
<dbReference type="InterPro" id="IPR007699">
    <property type="entry name" value="SGS_dom"/>
</dbReference>
<reference evidence="6" key="1">
    <citation type="journal article" date="2015" name="PLoS Genet.">
        <title>The dynamic genome and transcriptome of the human fungal pathogen Blastomyces and close relative Emmonsia.</title>
        <authorList>
            <person name="Munoz J.F."/>
            <person name="Gauthier G.M."/>
            <person name="Desjardins C.A."/>
            <person name="Gallo J.E."/>
            <person name="Holder J."/>
            <person name="Sullivan T.D."/>
            <person name="Marty A.J."/>
            <person name="Carmen J.C."/>
            <person name="Chen Z."/>
            <person name="Ding L."/>
            <person name="Gujja S."/>
            <person name="Magrini V."/>
            <person name="Misas E."/>
            <person name="Mitreva M."/>
            <person name="Priest M."/>
            <person name="Saif S."/>
            <person name="Whiston E.A."/>
            <person name="Young S."/>
            <person name="Zeng Q."/>
            <person name="Goldman W.E."/>
            <person name="Mardis E.R."/>
            <person name="Taylor J.W."/>
            <person name="McEwen J.G."/>
            <person name="Clay O.K."/>
            <person name="Klein B.S."/>
            <person name="Cuomo C.A."/>
        </authorList>
    </citation>
    <scope>NUCLEOTIDE SEQUENCE [LARGE SCALE GENOMIC DNA]</scope>
    <source>
        <strain evidence="6">UAMH 3008</strain>
    </source>
</reference>
<evidence type="ECO:0000259" key="3">
    <source>
        <dbReference type="PROSITE" id="PS51048"/>
    </source>
</evidence>
<evidence type="ECO:0000256" key="1">
    <source>
        <dbReference type="ARBA" id="ARBA00008509"/>
    </source>
</evidence>
<feature type="domain" description="CS" evidence="4">
    <location>
        <begin position="246"/>
        <end position="337"/>
    </location>
</feature>
<dbReference type="OrthoDB" id="1898560at2759"/>
<sequence length="493" mass="53175">MDEAQRGAKALSASDFPAAIEHYTRALIVNPHATDYYIKRSTAYSRLRTEDGGFNGQAALHDAEMAVALGLQRARREHILAGQMRRAIVLYQLGRYGDADFVFKIVRGKIGPSMSNTMESALAANSGGAAASAKTTNKELDIWEIKVGNWMRKLEKNDERLQVTVKEYPDIKVPKEAELKEIFCKQLEESSGTPAGAVGAVGVDKGLVDKKKGVPGRGIDVPSSAPVLQQASTAQQPSATPQAPVATSVRHEWYQTHDTVVLTLYAKGVPKEKADIDIQEDSLSITFPTASGSDFSFNLDPLFSLVDSATSKASVMSTKIEIILRKKQPGQKWGGLEGAPRPVIAGGKENPSPTIAPATMVSSQPSTITPSTDHAPSYPTSSRKGTKDWDKVASSLTKKKKNKESKGKENESTVADNDAKEGVDDDEGVESDNSDFGTGDPVDSFFKKLYASADPDTRRAMVKSYYESEGTALSTNWSEVGKGKVEIKPPSDD</sequence>
<feature type="region of interest" description="Disordered" evidence="2">
    <location>
        <begin position="331"/>
        <end position="444"/>
    </location>
</feature>
<accession>A0A0G2J808</accession>
<dbReference type="InterPro" id="IPR007052">
    <property type="entry name" value="CS_dom"/>
</dbReference>
<dbReference type="SUPFAM" id="SSF49764">
    <property type="entry name" value="HSP20-like chaperones"/>
    <property type="match status" value="1"/>
</dbReference>
<dbReference type="InterPro" id="IPR011990">
    <property type="entry name" value="TPR-like_helical_dom_sf"/>
</dbReference>
<feature type="compositionally biased region" description="Basic and acidic residues" evidence="2">
    <location>
        <begin position="481"/>
        <end position="493"/>
    </location>
</feature>
<feature type="domain" description="SGS" evidence="3">
    <location>
        <begin position="377"/>
        <end position="493"/>
    </location>
</feature>
<feature type="compositionally biased region" description="Acidic residues" evidence="2">
    <location>
        <begin position="423"/>
        <end position="433"/>
    </location>
</feature>
<dbReference type="Gene3D" id="2.60.40.790">
    <property type="match status" value="1"/>
</dbReference>
<dbReference type="InterPro" id="IPR008978">
    <property type="entry name" value="HSP20-like_chaperone"/>
</dbReference>
<dbReference type="PANTHER" id="PTHR45862">
    <property type="entry name" value="PROTEIN SGT1 HOMOLOG"/>
    <property type="match status" value="1"/>
</dbReference>